<evidence type="ECO:0000313" key="3">
    <source>
        <dbReference type="Proteomes" id="UP000296049"/>
    </source>
</evidence>
<dbReference type="EMBL" id="KB743471">
    <property type="protein sequence ID" value="EOA98538.1"/>
    <property type="molecule type" value="Genomic_DNA"/>
</dbReference>
<gene>
    <name evidence="2" type="ORF">Anapl_12911</name>
</gene>
<sequence>MVARDERKKRRKVQQLAKRHEEEVIESRTEPSPREEVEEECQGQQRCIRGDERGSSAKKEAIEALILQEHILMWQRAETAQRSEELPFSRETKGSKSVMFFGVFQPQQHPKDMCVGLSSPKGLQVGPWDTATHPKKNPVVKLKLLEEKTDLSRTLPLSKKAGFNCFPFVVARKYDFKQLLCHEQEDKTDTFALGRAVPAAKVGKKRAFREFTPLGVLLCERRFADIYRASHGGEAVVLQGTWDRVPQSPSR</sequence>
<accession>R0KZ10</accession>
<organism evidence="2 3">
    <name type="scientific">Anas platyrhynchos</name>
    <name type="common">Mallard</name>
    <name type="synonym">Anas boschas</name>
    <dbReference type="NCBI Taxonomy" id="8839"/>
    <lineage>
        <taxon>Eukaryota</taxon>
        <taxon>Metazoa</taxon>
        <taxon>Chordata</taxon>
        <taxon>Craniata</taxon>
        <taxon>Vertebrata</taxon>
        <taxon>Euteleostomi</taxon>
        <taxon>Archelosauria</taxon>
        <taxon>Archosauria</taxon>
        <taxon>Dinosauria</taxon>
        <taxon>Saurischia</taxon>
        <taxon>Theropoda</taxon>
        <taxon>Coelurosauria</taxon>
        <taxon>Aves</taxon>
        <taxon>Neognathae</taxon>
        <taxon>Galloanserae</taxon>
        <taxon>Anseriformes</taxon>
        <taxon>Anatidae</taxon>
        <taxon>Anatinae</taxon>
        <taxon>Anas</taxon>
    </lineage>
</organism>
<evidence type="ECO:0000256" key="1">
    <source>
        <dbReference type="SAM" id="MobiDB-lite"/>
    </source>
</evidence>
<protein>
    <submittedName>
        <fullName evidence="2">Uncharacterized protein</fullName>
    </submittedName>
</protein>
<dbReference type="Proteomes" id="UP000296049">
    <property type="component" value="Unassembled WGS sequence"/>
</dbReference>
<evidence type="ECO:0000313" key="2">
    <source>
        <dbReference type="EMBL" id="EOA98538.1"/>
    </source>
</evidence>
<proteinExistence type="predicted"/>
<dbReference type="AlphaFoldDB" id="R0KZ10"/>
<feature type="region of interest" description="Disordered" evidence="1">
    <location>
        <begin position="1"/>
        <end position="54"/>
    </location>
</feature>
<keyword evidence="3" id="KW-1185">Reference proteome</keyword>
<name>R0KZ10_ANAPL</name>
<feature type="compositionally biased region" description="Basic and acidic residues" evidence="1">
    <location>
        <begin position="18"/>
        <end position="35"/>
    </location>
</feature>
<reference evidence="3" key="1">
    <citation type="journal article" date="2013" name="Nat. Genet.">
        <title>The duck genome and transcriptome provide insight into an avian influenza virus reservoir species.</title>
        <authorList>
            <person name="Huang Y."/>
            <person name="Li Y."/>
            <person name="Burt D.W."/>
            <person name="Chen H."/>
            <person name="Zhang Y."/>
            <person name="Qian W."/>
            <person name="Kim H."/>
            <person name="Gan S."/>
            <person name="Zhao Y."/>
            <person name="Li J."/>
            <person name="Yi K."/>
            <person name="Feng H."/>
            <person name="Zhu P."/>
            <person name="Li B."/>
            <person name="Liu Q."/>
            <person name="Fairley S."/>
            <person name="Magor K.E."/>
            <person name="Du Z."/>
            <person name="Hu X."/>
            <person name="Goodman L."/>
            <person name="Tafer H."/>
            <person name="Vignal A."/>
            <person name="Lee T."/>
            <person name="Kim K.W."/>
            <person name="Sheng Z."/>
            <person name="An Y."/>
            <person name="Searle S."/>
            <person name="Herrero J."/>
            <person name="Groenen M.A."/>
            <person name="Crooijmans R.P."/>
            <person name="Faraut T."/>
            <person name="Cai Q."/>
            <person name="Webster R.G."/>
            <person name="Aldridge J.R."/>
            <person name="Warren W.C."/>
            <person name="Bartschat S."/>
            <person name="Kehr S."/>
            <person name="Marz M."/>
            <person name="Stadler P.F."/>
            <person name="Smith J."/>
            <person name="Kraus R.H."/>
            <person name="Zhao Y."/>
            <person name="Ren L."/>
            <person name="Fei J."/>
            <person name="Morisson M."/>
            <person name="Kaiser P."/>
            <person name="Griffin D.K."/>
            <person name="Rao M."/>
            <person name="Pitel F."/>
            <person name="Wang J."/>
            <person name="Li N."/>
        </authorList>
    </citation>
    <scope>NUCLEOTIDE SEQUENCE [LARGE SCALE GENOMIC DNA]</scope>
</reference>